<reference evidence="6" key="1">
    <citation type="submission" date="2009-07" db="EMBL/GenBank/DDBJ databases">
        <authorList>
            <consortium name="US DOE Joint Genome Institute (JGI-PGF)"/>
            <person name="Lucas S."/>
            <person name="Copeland A."/>
            <person name="Lapidus A."/>
            <person name="Glavina del Rio T."/>
            <person name="Tice H."/>
            <person name="Bruce D."/>
            <person name="Goodwin L."/>
            <person name="Pitluck S."/>
            <person name="Larimer F."/>
            <person name="Land M.L."/>
            <person name="Mouttaki H."/>
            <person name="He Z."/>
            <person name="Zhou J."/>
            <person name="Hemme C.L."/>
        </authorList>
    </citation>
    <scope>NUCLEOTIDE SEQUENCE [LARGE SCALE GENOMIC DNA]</scope>
    <source>
        <strain evidence="6">DSM 2782</strain>
    </source>
</reference>
<proteinExistence type="predicted"/>
<evidence type="ECO:0000256" key="2">
    <source>
        <dbReference type="ARBA" id="ARBA00022679"/>
    </source>
</evidence>
<dbReference type="InterPro" id="IPR036890">
    <property type="entry name" value="HATPase_C_sf"/>
</dbReference>
<feature type="transmembrane region" description="Helical" evidence="4">
    <location>
        <begin position="164"/>
        <end position="187"/>
    </location>
</feature>
<dbReference type="Gene3D" id="1.10.287.130">
    <property type="match status" value="1"/>
</dbReference>
<dbReference type="AlphaFoldDB" id="F1TIS8"/>
<feature type="domain" description="Sensor histidine kinase NatK-like C-terminal" evidence="5">
    <location>
        <begin position="329"/>
        <end position="409"/>
    </location>
</feature>
<dbReference type="PANTHER" id="PTHR40448:SF1">
    <property type="entry name" value="TWO-COMPONENT SENSOR HISTIDINE KINASE"/>
    <property type="match status" value="1"/>
</dbReference>
<keyword evidence="2" id="KW-0808">Transferase</keyword>
<dbReference type="eggNOG" id="COG3290">
    <property type="taxonomic scope" value="Bacteria"/>
</dbReference>
<name>F1TIS8_9FIRM</name>
<evidence type="ECO:0000256" key="4">
    <source>
        <dbReference type="SAM" id="Phobius"/>
    </source>
</evidence>
<evidence type="ECO:0000313" key="7">
    <source>
        <dbReference type="Proteomes" id="UP000003860"/>
    </source>
</evidence>
<comment type="caution">
    <text evidence="6">The sequence shown here is derived from an EMBL/GenBank/DDBJ whole genome shotgun (WGS) entry which is preliminary data.</text>
</comment>
<keyword evidence="3 6" id="KW-0418">Kinase</keyword>
<feature type="transmembrane region" description="Helical" evidence="4">
    <location>
        <begin position="6"/>
        <end position="25"/>
    </location>
</feature>
<dbReference type="InterPro" id="IPR016120">
    <property type="entry name" value="Sig_transdc_His_kin_SpoOB"/>
</dbReference>
<keyword evidence="4" id="KW-1133">Transmembrane helix</keyword>
<evidence type="ECO:0000256" key="1">
    <source>
        <dbReference type="ARBA" id="ARBA00022553"/>
    </source>
</evidence>
<accession>F1TIS8</accession>
<keyword evidence="7" id="KW-1185">Reference proteome</keyword>
<gene>
    <name evidence="6" type="ORF">Cpap_0112</name>
</gene>
<evidence type="ECO:0000259" key="5">
    <source>
        <dbReference type="Pfam" id="PF14501"/>
    </source>
</evidence>
<dbReference type="GO" id="GO:0000155">
    <property type="term" value="F:phosphorelay sensor kinase activity"/>
    <property type="evidence" value="ECO:0007669"/>
    <property type="project" value="InterPro"/>
</dbReference>
<organism evidence="6 7">
    <name type="scientific">Ruminiclostridium papyrosolvens DSM 2782</name>
    <dbReference type="NCBI Taxonomy" id="588581"/>
    <lineage>
        <taxon>Bacteria</taxon>
        <taxon>Bacillati</taxon>
        <taxon>Bacillota</taxon>
        <taxon>Clostridia</taxon>
        <taxon>Eubacteriales</taxon>
        <taxon>Oscillospiraceae</taxon>
        <taxon>Ruminiclostridium</taxon>
    </lineage>
</organism>
<dbReference type="EMBL" id="ACXX02000022">
    <property type="protein sequence ID" value="EGD45716.1"/>
    <property type="molecule type" value="Genomic_DNA"/>
</dbReference>
<evidence type="ECO:0000256" key="3">
    <source>
        <dbReference type="ARBA" id="ARBA00022777"/>
    </source>
</evidence>
<dbReference type="Proteomes" id="UP000003860">
    <property type="component" value="Unassembled WGS sequence"/>
</dbReference>
<dbReference type="Pfam" id="PF14501">
    <property type="entry name" value="HATPase_c_5"/>
    <property type="match status" value="1"/>
</dbReference>
<dbReference type="STRING" id="588581.Cpap_0112"/>
<keyword evidence="4" id="KW-0472">Membrane</keyword>
<dbReference type="InterPro" id="IPR032834">
    <property type="entry name" value="NatK-like_C"/>
</dbReference>
<dbReference type="PANTHER" id="PTHR40448">
    <property type="entry name" value="TWO-COMPONENT SENSOR HISTIDINE KINASE"/>
    <property type="match status" value="1"/>
</dbReference>
<protein>
    <submittedName>
        <fullName evidence="6">Signal transduction histidine kinase regulating citrate/malate metabolism</fullName>
    </submittedName>
</protein>
<feature type="transmembrane region" description="Helical" evidence="4">
    <location>
        <begin position="68"/>
        <end position="86"/>
    </location>
</feature>
<dbReference type="OrthoDB" id="1656061at2"/>
<dbReference type="GO" id="GO:0042802">
    <property type="term" value="F:identical protein binding"/>
    <property type="evidence" value="ECO:0007669"/>
    <property type="project" value="TreeGrafter"/>
</dbReference>
<feature type="transmembrane region" description="Helical" evidence="4">
    <location>
        <begin position="131"/>
        <end position="152"/>
    </location>
</feature>
<feature type="transmembrane region" description="Helical" evidence="4">
    <location>
        <begin position="193"/>
        <end position="213"/>
    </location>
</feature>
<feature type="transmembrane region" description="Helical" evidence="4">
    <location>
        <begin position="37"/>
        <end position="62"/>
    </location>
</feature>
<dbReference type="SUPFAM" id="SSF55890">
    <property type="entry name" value="Sporulation response regulatory protein Spo0B"/>
    <property type="match status" value="1"/>
</dbReference>
<keyword evidence="1" id="KW-0597">Phosphoprotein</keyword>
<dbReference type="RefSeq" id="WP_004622634.1">
    <property type="nucleotide sequence ID" value="NZ_ACXX02000022.1"/>
</dbReference>
<keyword evidence="4" id="KW-0812">Transmembrane</keyword>
<sequence length="430" mass="48596">MLIIGQLLINTVFAMLTACITYLFLKENFNLKIQLNLLVAFIVCNGILNGVFSTLWMSILPIPDNLQFLKSIILTILNIILTKFLLRVDWLKSVLSFCLIILFMGVGNFTVPLIFYSVGINATPETINNNLFLFFVMNLIIYCLALVLIKFIPYAKLIGNIKNLTPVGILLIITILIMASFLGMHFVVHFDPVSFVIVLVSSLSYFFFSAWYINIYHKYEMKKEEQKQQEFYNESLSNTLHDLRRIKHDQMNHLSVLYAMHQMNKYEAAASYLKEIIGTSQSIGNTAIYNIKNAGLFGLISSKVNYANSHGIIFDLDTIGEVDSIPNIKISDLCEVIAIYLDNALEEVLNNGKLKLEMKILSTDESLTIRIENECVKTPNTKSSSKGADRGNGLVIANKILASYKNISSSTIFDKKRMVFSQVLRIAKEA</sequence>
<dbReference type="Gene3D" id="3.30.565.10">
    <property type="entry name" value="Histidine kinase-like ATPase, C-terminal domain"/>
    <property type="match status" value="1"/>
</dbReference>
<evidence type="ECO:0000313" key="6">
    <source>
        <dbReference type="EMBL" id="EGD45716.1"/>
    </source>
</evidence>
<feature type="transmembrane region" description="Helical" evidence="4">
    <location>
        <begin position="93"/>
        <end position="119"/>
    </location>
</feature>
<reference evidence="6" key="2">
    <citation type="submission" date="2011-01" db="EMBL/GenBank/DDBJ databases">
        <title>The Non-contiguous Finished genome of Clostridium papyrosolvens.</title>
        <authorList>
            <person name="Lucas S."/>
            <person name="Copeland A."/>
            <person name="Lapidus A."/>
            <person name="Cheng J.-F."/>
            <person name="Goodwin L."/>
            <person name="Pitluck S."/>
            <person name="Misra M."/>
            <person name="Chertkov O."/>
            <person name="Detter J.C."/>
            <person name="Han C."/>
            <person name="Tapia R."/>
            <person name="Land M."/>
            <person name="Hauser L."/>
            <person name="Kyrpides N."/>
            <person name="Ivanova N."/>
            <person name="Pagani I."/>
            <person name="Mouttaki H."/>
            <person name="He Z."/>
            <person name="Zhou J."/>
            <person name="Hemme C.L."/>
            <person name="Woyke T."/>
        </authorList>
    </citation>
    <scope>NUCLEOTIDE SEQUENCE [LARGE SCALE GENOMIC DNA]</scope>
    <source>
        <strain evidence="6">DSM 2782</strain>
    </source>
</reference>